<accession>A0A813WZ81</accession>
<reference evidence="1" key="1">
    <citation type="submission" date="2021-02" db="EMBL/GenBank/DDBJ databases">
        <authorList>
            <person name="Nowell W R."/>
        </authorList>
    </citation>
    <scope>NUCLEOTIDE SEQUENCE</scope>
    <source>
        <strain evidence="1">Ploen Becks lab</strain>
    </source>
</reference>
<name>A0A813WZ81_9BILA</name>
<evidence type="ECO:0008006" key="3">
    <source>
        <dbReference type="Google" id="ProtNLM"/>
    </source>
</evidence>
<organism evidence="1 2">
    <name type="scientific">Brachionus calyciflorus</name>
    <dbReference type="NCBI Taxonomy" id="104777"/>
    <lineage>
        <taxon>Eukaryota</taxon>
        <taxon>Metazoa</taxon>
        <taxon>Spiralia</taxon>
        <taxon>Gnathifera</taxon>
        <taxon>Rotifera</taxon>
        <taxon>Eurotatoria</taxon>
        <taxon>Monogononta</taxon>
        <taxon>Pseudotrocha</taxon>
        <taxon>Ploima</taxon>
        <taxon>Brachionidae</taxon>
        <taxon>Brachionus</taxon>
    </lineage>
</organism>
<proteinExistence type="predicted"/>
<keyword evidence="2" id="KW-1185">Reference proteome</keyword>
<dbReference type="Proteomes" id="UP000663879">
    <property type="component" value="Unassembled WGS sequence"/>
</dbReference>
<gene>
    <name evidence="1" type="ORF">OXX778_LOCUS9434</name>
</gene>
<evidence type="ECO:0000313" key="2">
    <source>
        <dbReference type="Proteomes" id="UP000663879"/>
    </source>
</evidence>
<dbReference type="OrthoDB" id="6776921at2759"/>
<dbReference type="EMBL" id="CAJNOC010001392">
    <property type="protein sequence ID" value="CAF0860915.1"/>
    <property type="molecule type" value="Genomic_DNA"/>
</dbReference>
<evidence type="ECO:0000313" key="1">
    <source>
        <dbReference type="EMBL" id="CAF0860915.1"/>
    </source>
</evidence>
<protein>
    <recommendedName>
        <fullName evidence="3">MULE transposase domain-containing protein</fullName>
    </recommendedName>
</protein>
<comment type="caution">
    <text evidence="1">The sequence shown here is derived from an EMBL/GenBank/DDBJ whole genome shotgun (WGS) entry which is preliminary data.</text>
</comment>
<sequence>MNSQHRHRYQLAHDLRIDSDASKNIFDNLLPGCGRRSIKGFIQEIHSNPYAALRFCEYQVKMWELVRELNPIWFFDTTGNIMARLKNQKEILIYSIVVHDDVNKTSFPIADFFSSENDSITINSFLTKIVERFSLYSFFKKPKVVVTDYSWANIHAISRAFNNLEVIDYLNLTFKVLVEGKLYSLTPINTFVYLCSTHFLKNKIDETDRVLKKKDSNETLLVRKRFIKSFILLQNCETLESFCKLLLCIRNIFMNEEMNENYLKSIAYLTAAQKEIDFLKKTKFPNKSYINDNDEIKKYAYKHPFRTKSNYYETGYDFFQFENDEVQKSAIQYKISDLNMFNFFEDDNEEENKIVLHKIINSNDVEQKQTPCTTDDCCSD</sequence>
<dbReference type="AlphaFoldDB" id="A0A813WZ81"/>